<dbReference type="AlphaFoldDB" id="A0A7R9M5Y4"/>
<sequence>MCELAHISQVLLWDPSGNNIGHCALQLSDGTYISFWPEVQYTRRDYVKKLPVKSKWSTYKQDKCAENDNGPDHKIVIENSMLSNERIRDWWLNNQYQDYCLHSNHCADVVYKAIKIGLNEGFDDKLDDIESAIKDWKDRVQSHITGDVMWFKGPSTQKLCKT</sequence>
<accession>A0A7R9M5Y4</accession>
<evidence type="ECO:0000313" key="2">
    <source>
        <dbReference type="Proteomes" id="UP000728032"/>
    </source>
</evidence>
<evidence type="ECO:0000313" key="1">
    <source>
        <dbReference type="EMBL" id="CAD7654186.1"/>
    </source>
</evidence>
<keyword evidence="2" id="KW-1185">Reference proteome</keyword>
<dbReference type="OrthoDB" id="6140501at2759"/>
<organism evidence="1">
    <name type="scientific">Oppiella nova</name>
    <dbReference type="NCBI Taxonomy" id="334625"/>
    <lineage>
        <taxon>Eukaryota</taxon>
        <taxon>Metazoa</taxon>
        <taxon>Ecdysozoa</taxon>
        <taxon>Arthropoda</taxon>
        <taxon>Chelicerata</taxon>
        <taxon>Arachnida</taxon>
        <taxon>Acari</taxon>
        <taxon>Acariformes</taxon>
        <taxon>Sarcoptiformes</taxon>
        <taxon>Oribatida</taxon>
        <taxon>Brachypylina</taxon>
        <taxon>Oppioidea</taxon>
        <taxon>Oppiidae</taxon>
        <taxon>Oppiella</taxon>
    </lineage>
</organism>
<proteinExistence type="predicted"/>
<name>A0A7R9M5Y4_9ACAR</name>
<dbReference type="EMBL" id="OC922460">
    <property type="protein sequence ID" value="CAD7654186.1"/>
    <property type="molecule type" value="Genomic_DNA"/>
</dbReference>
<dbReference type="EMBL" id="CAJPVJ010007635">
    <property type="protein sequence ID" value="CAG2171373.1"/>
    <property type="molecule type" value="Genomic_DNA"/>
</dbReference>
<dbReference type="Proteomes" id="UP000728032">
    <property type="component" value="Unassembled WGS sequence"/>
</dbReference>
<protein>
    <submittedName>
        <fullName evidence="1">Uncharacterized protein</fullName>
    </submittedName>
</protein>
<gene>
    <name evidence="1" type="ORF">ONB1V03_LOCUS10836</name>
</gene>
<reference evidence="1" key="1">
    <citation type="submission" date="2020-11" db="EMBL/GenBank/DDBJ databases">
        <authorList>
            <person name="Tran Van P."/>
        </authorList>
    </citation>
    <scope>NUCLEOTIDE SEQUENCE</scope>
</reference>